<comment type="caution">
    <text evidence="1">The sequence shown here is derived from an EMBL/GenBank/DDBJ whole genome shotgun (WGS) entry which is preliminary data.</text>
</comment>
<protein>
    <submittedName>
        <fullName evidence="1">Uncharacterized protein</fullName>
    </submittedName>
</protein>
<dbReference type="AlphaFoldDB" id="A0A392RWB5"/>
<evidence type="ECO:0000313" key="2">
    <source>
        <dbReference type="Proteomes" id="UP000265520"/>
    </source>
</evidence>
<dbReference type="EMBL" id="LXQA010275714">
    <property type="protein sequence ID" value="MCI40090.1"/>
    <property type="molecule type" value="Genomic_DNA"/>
</dbReference>
<feature type="non-terminal residue" evidence="1">
    <location>
        <position position="49"/>
    </location>
</feature>
<keyword evidence="2" id="KW-1185">Reference proteome</keyword>
<evidence type="ECO:0000313" key="1">
    <source>
        <dbReference type="EMBL" id="MCI40090.1"/>
    </source>
</evidence>
<organism evidence="1 2">
    <name type="scientific">Trifolium medium</name>
    <dbReference type="NCBI Taxonomy" id="97028"/>
    <lineage>
        <taxon>Eukaryota</taxon>
        <taxon>Viridiplantae</taxon>
        <taxon>Streptophyta</taxon>
        <taxon>Embryophyta</taxon>
        <taxon>Tracheophyta</taxon>
        <taxon>Spermatophyta</taxon>
        <taxon>Magnoliopsida</taxon>
        <taxon>eudicotyledons</taxon>
        <taxon>Gunneridae</taxon>
        <taxon>Pentapetalae</taxon>
        <taxon>rosids</taxon>
        <taxon>fabids</taxon>
        <taxon>Fabales</taxon>
        <taxon>Fabaceae</taxon>
        <taxon>Papilionoideae</taxon>
        <taxon>50 kb inversion clade</taxon>
        <taxon>NPAAA clade</taxon>
        <taxon>Hologalegina</taxon>
        <taxon>IRL clade</taxon>
        <taxon>Trifolieae</taxon>
        <taxon>Trifolium</taxon>
    </lineage>
</organism>
<reference evidence="1 2" key="1">
    <citation type="journal article" date="2018" name="Front. Plant Sci.">
        <title>Red Clover (Trifolium pratense) and Zigzag Clover (T. medium) - A Picture of Genomic Similarities and Differences.</title>
        <authorList>
            <person name="Dluhosova J."/>
            <person name="Istvanek J."/>
            <person name="Nedelnik J."/>
            <person name="Repkova J."/>
        </authorList>
    </citation>
    <scope>NUCLEOTIDE SEQUENCE [LARGE SCALE GENOMIC DNA]</scope>
    <source>
        <strain evidence="2">cv. 10/8</strain>
        <tissue evidence="1">Leaf</tissue>
    </source>
</reference>
<proteinExistence type="predicted"/>
<dbReference type="Proteomes" id="UP000265520">
    <property type="component" value="Unassembled WGS sequence"/>
</dbReference>
<name>A0A392RWB5_9FABA</name>
<accession>A0A392RWB5</accession>
<sequence>MMPQKRLLLRWRRKGRLGRSMPATTITYVSMLAVQEKRGRVLGLMVDYE</sequence>